<name>A0A1Y4VR03_9BACE</name>
<organism evidence="4 6">
    <name type="scientific">Bacteroides xylanisolvens</name>
    <dbReference type="NCBI Taxonomy" id="371601"/>
    <lineage>
        <taxon>Bacteria</taxon>
        <taxon>Pseudomonadati</taxon>
        <taxon>Bacteroidota</taxon>
        <taxon>Bacteroidia</taxon>
        <taxon>Bacteroidales</taxon>
        <taxon>Bacteroidaceae</taxon>
        <taxon>Bacteroides</taxon>
    </lineage>
</organism>
<reference evidence="8 9" key="4">
    <citation type="journal article" date="2019" name="Nat. Med.">
        <title>A library of human gut bacterial isolates paired with longitudinal multiomics data enables mechanistic microbiome research.</title>
        <authorList>
            <person name="Poyet M."/>
            <person name="Groussin M."/>
            <person name="Gibbons S.M."/>
            <person name="Avila-Pacheco J."/>
            <person name="Jiang X."/>
            <person name="Kearney S.M."/>
            <person name="Perrotta A.R."/>
            <person name="Berdy B."/>
            <person name="Zhao S."/>
            <person name="Lieberman T.D."/>
            <person name="Swanson P.K."/>
            <person name="Smith M."/>
            <person name="Roesemann S."/>
            <person name="Alexander J.E."/>
            <person name="Rich S.A."/>
            <person name="Livny J."/>
            <person name="Vlamakis H."/>
            <person name="Clish C."/>
            <person name="Bullock K."/>
            <person name="Deik A."/>
            <person name="Scott J."/>
            <person name="Pierce K.A."/>
            <person name="Xavier R.J."/>
            <person name="Alm E.J."/>
        </authorList>
    </citation>
    <scope>NUCLEOTIDE SEQUENCE [LARGE SCALE GENOMIC DNA]</scope>
    <source>
        <strain evidence="3 8">BIOML-A58</strain>
        <strain evidence="2 9">BIOML-A73</strain>
    </source>
</reference>
<sequence length="401" mass="43790">MKKELFCYLTFLLCVAICFVSCSDKDETIVCPIKNFTFTDVSGLALTYSGKPMLGKKVEFIPDAADATKARLILSGALVDLSDILGSVAMNSRAGITDLLKFASPGVIPGEKTTELHVTLNIDGDMVTFSGEEEQNGGIIRYNGSATKSFLKLDLNVALPENGFADTSWNLVPQKSVEPVYYVWKTSANPIWGSILVRAIFTAKVVDNKSIPQLLSAILKEVRFLPDGNIQAVYKNGIADAEWNDSDLNLAMYRMGEQENQIKLFLNLSQIMDTTMSVTTLSRASGISSVDIKELLKLIPMLSEGIPLYYEQDGNGGMKVYVGEDVLLPLLKAVKPLFEDEEFVNGLLEMLEAQAGDMASLVKALKPVLKSLPKVIDGTTEVKFGIMFTALQPSAETNILK</sequence>
<evidence type="ECO:0000256" key="1">
    <source>
        <dbReference type="SAM" id="SignalP"/>
    </source>
</evidence>
<comment type="caution">
    <text evidence="4">The sequence shown here is derived from an EMBL/GenBank/DDBJ whole genome shotgun (WGS) entry which is preliminary data.</text>
</comment>
<dbReference type="Proteomes" id="UP000434604">
    <property type="component" value="Unassembled WGS sequence"/>
</dbReference>
<dbReference type="Pfam" id="PF16272">
    <property type="entry name" value="DUF4925"/>
    <property type="match status" value="1"/>
</dbReference>
<evidence type="ECO:0000313" key="3">
    <source>
        <dbReference type="EMBL" id="KAB6149946.1"/>
    </source>
</evidence>
<evidence type="ECO:0000313" key="2">
    <source>
        <dbReference type="EMBL" id="KAB6081725.1"/>
    </source>
</evidence>
<feature type="chain" id="PRO_5041531732" evidence="1">
    <location>
        <begin position="23"/>
        <end position="401"/>
    </location>
</feature>
<reference evidence="4" key="2">
    <citation type="journal article" date="2018" name="BMC Genomics">
        <title>Whole genome sequencing and function prediction of 133 gut anaerobes isolated from chicken caecum in pure cultures.</title>
        <authorList>
            <person name="Medvecky M."/>
            <person name="Cejkova D."/>
            <person name="Polansky O."/>
            <person name="Karasova D."/>
            <person name="Kubasova T."/>
            <person name="Cizek A."/>
            <person name="Rychlik I."/>
        </authorList>
    </citation>
    <scope>NUCLEOTIDE SEQUENCE</scope>
    <source>
        <strain evidence="4">An109</strain>
    </source>
</reference>
<proteinExistence type="predicted"/>
<dbReference type="RefSeq" id="WP_008024714.1">
    <property type="nucleotide sequence ID" value="NZ_JAHOFO010000019.1"/>
</dbReference>
<evidence type="ECO:0000313" key="9">
    <source>
        <dbReference type="Proteomes" id="UP000474077"/>
    </source>
</evidence>
<dbReference type="EMBL" id="QROO01000009">
    <property type="protein sequence ID" value="RHL38906.1"/>
    <property type="molecule type" value="Genomic_DNA"/>
</dbReference>
<protein>
    <submittedName>
        <fullName evidence="4">DUF4925 domain-containing protein</fullName>
    </submittedName>
</protein>
<evidence type="ECO:0000313" key="8">
    <source>
        <dbReference type="Proteomes" id="UP000434604"/>
    </source>
</evidence>
<evidence type="ECO:0000313" key="4">
    <source>
        <dbReference type="EMBL" id="OUQ71625.1"/>
    </source>
</evidence>
<reference evidence="6" key="1">
    <citation type="submission" date="2017-04" db="EMBL/GenBank/DDBJ databases">
        <title>Function of individual gut microbiota members based on whole genome sequencing of pure cultures obtained from chicken caecum.</title>
        <authorList>
            <person name="Medvecky M."/>
            <person name="Cejkova D."/>
            <person name="Polansky O."/>
            <person name="Karasova D."/>
            <person name="Kubasova T."/>
            <person name="Cizek A."/>
            <person name="Rychlik I."/>
        </authorList>
    </citation>
    <scope>NUCLEOTIDE SEQUENCE [LARGE SCALE GENOMIC DNA]</scope>
    <source>
        <strain evidence="6">An109</strain>
    </source>
</reference>
<dbReference type="InterPro" id="IPR032573">
    <property type="entry name" value="DUF4925"/>
</dbReference>
<accession>A0A1Y4VR03</accession>
<dbReference type="EMBL" id="WDED01000002">
    <property type="protein sequence ID" value="KAB6149946.1"/>
    <property type="molecule type" value="Genomic_DNA"/>
</dbReference>
<gene>
    <name evidence="4" type="ORF">B5E52_06640</name>
    <name evidence="5" type="ORF">DW027_09185</name>
    <name evidence="3" type="ORF">GA398_01510</name>
    <name evidence="2" type="ORF">GA560_13930</name>
</gene>
<evidence type="ECO:0000313" key="5">
    <source>
        <dbReference type="EMBL" id="RHL38906.1"/>
    </source>
</evidence>
<keyword evidence="1" id="KW-0732">Signal</keyword>
<dbReference type="Proteomes" id="UP000474077">
    <property type="component" value="Unassembled WGS sequence"/>
</dbReference>
<reference evidence="5 7" key="3">
    <citation type="submission" date="2018-08" db="EMBL/GenBank/DDBJ databases">
        <title>A genome reference for cultivated species of the human gut microbiota.</title>
        <authorList>
            <person name="Zou Y."/>
            <person name="Xue W."/>
            <person name="Luo G."/>
        </authorList>
    </citation>
    <scope>NUCLEOTIDE SEQUENCE [LARGE SCALE GENOMIC DNA]</scope>
    <source>
        <strain evidence="5 7">AF38-2</strain>
    </source>
</reference>
<evidence type="ECO:0000313" key="6">
    <source>
        <dbReference type="Proteomes" id="UP000196036"/>
    </source>
</evidence>
<dbReference type="Proteomes" id="UP000196036">
    <property type="component" value="Unassembled WGS sequence"/>
</dbReference>
<dbReference type="AlphaFoldDB" id="A0A1Y4VR03"/>
<feature type="signal peptide" evidence="1">
    <location>
        <begin position="1"/>
        <end position="22"/>
    </location>
</feature>
<dbReference type="Proteomes" id="UP000284495">
    <property type="component" value="Unassembled WGS sequence"/>
</dbReference>
<evidence type="ECO:0000313" key="7">
    <source>
        <dbReference type="Proteomes" id="UP000284495"/>
    </source>
</evidence>
<dbReference type="EMBL" id="NFLW01000009">
    <property type="protein sequence ID" value="OUQ71625.1"/>
    <property type="molecule type" value="Genomic_DNA"/>
</dbReference>
<dbReference type="EMBL" id="WDER01000036">
    <property type="protein sequence ID" value="KAB6081725.1"/>
    <property type="molecule type" value="Genomic_DNA"/>
</dbReference>